<organism evidence="4">
    <name type="scientific">Opuntia streptacantha</name>
    <name type="common">Prickly pear cactus</name>
    <name type="synonym">Opuntia cardona</name>
    <dbReference type="NCBI Taxonomy" id="393608"/>
    <lineage>
        <taxon>Eukaryota</taxon>
        <taxon>Viridiplantae</taxon>
        <taxon>Streptophyta</taxon>
        <taxon>Embryophyta</taxon>
        <taxon>Tracheophyta</taxon>
        <taxon>Spermatophyta</taxon>
        <taxon>Magnoliopsida</taxon>
        <taxon>eudicotyledons</taxon>
        <taxon>Gunneridae</taxon>
        <taxon>Pentapetalae</taxon>
        <taxon>Caryophyllales</taxon>
        <taxon>Cactineae</taxon>
        <taxon>Cactaceae</taxon>
        <taxon>Opuntioideae</taxon>
        <taxon>Opuntia</taxon>
    </lineage>
</organism>
<keyword evidence="2" id="KW-0677">Repeat</keyword>
<dbReference type="EMBL" id="GISG01088850">
    <property type="protein sequence ID" value="MBA4633942.1"/>
    <property type="molecule type" value="Transcribed_RNA"/>
</dbReference>
<evidence type="ECO:0000256" key="2">
    <source>
        <dbReference type="ARBA" id="ARBA00022737"/>
    </source>
</evidence>
<evidence type="ECO:0000256" key="3">
    <source>
        <dbReference type="SAM" id="MobiDB-lite"/>
    </source>
</evidence>
<dbReference type="SUPFAM" id="SSF52075">
    <property type="entry name" value="Outer arm dynein light chain 1"/>
    <property type="match status" value="1"/>
</dbReference>
<reference evidence="4" key="2">
    <citation type="submission" date="2020-07" db="EMBL/GenBank/DDBJ databases">
        <authorList>
            <person name="Vera ALvarez R."/>
            <person name="Arias-Moreno D.M."/>
            <person name="Jimenez-Jacinto V."/>
            <person name="Jimenez-Bremont J.F."/>
            <person name="Swaminathan K."/>
            <person name="Moose S.P."/>
            <person name="Guerrero-Gonzalez M.L."/>
            <person name="Marino-Ramirez L."/>
            <person name="Landsman D."/>
            <person name="Rodriguez-Kessler M."/>
            <person name="Delgado-Sanchez P."/>
        </authorList>
    </citation>
    <scope>NUCLEOTIDE SEQUENCE</scope>
    <source>
        <tissue evidence="4">Cladode</tissue>
    </source>
</reference>
<dbReference type="InterPro" id="IPR001611">
    <property type="entry name" value="Leu-rich_rpt"/>
</dbReference>
<dbReference type="SMART" id="SM00369">
    <property type="entry name" value="LRR_TYP"/>
    <property type="match status" value="3"/>
</dbReference>
<dbReference type="PANTHER" id="PTHR15454">
    <property type="entry name" value="NISCHARIN RELATED"/>
    <property type="match status" value="1"/>
</dbReference>
<dbReference type="FunFam" id="3.80.10.10:FF:000505">
    <property type="entry name" value="Outer arm dynein light chain 1 protein"/>
    <property type="match status" value="1"/>
</dbReference>
<keyword evidence="1" id="KW-0433">Leucine-rich repeat</keyword>
<name>A0A7C9D5H1_OPUST</name>
<dbReference type="InterPro" id="IPR003591">
    <property type="entry name" value="Leu-rich_rpt_typical-subtyp"/>
</dbReference>
<dbReference type="AlphaFoldDB" id="A0A7C9D5H1"/>
<evidence type="ECO:0000313" key="4">
    <source>
        <dbReference type="EMBL" id="MBA4633942.1"/>
    </source>
</evidence>
<proteinExistence type="predicted"/>
<evidence type="ECO:0000256" key="1">
    <source>
        <dbReference type="ARBA" id="ARBA00022614"/>
    </source>
</evidence>
<feature type="region of interest" description="Disordered" evidence="3">
    <location>
        <begin position="615"/>
        <end position="675"/>
    </location>
</feature>
<protein>
    <submittedName>
        <fullName evidence="4">Uncharacterized protein</fullName>
    </submittedName>
</protein>
<dbReference type="PANTHER" id="PTHR15454:SF37">
    <property type="entry name" value="OUTER ARM DYNEIN LIGHT CHAIN 1 PROTEIN"/>
    <property type="match status" value="1"/>
</dbReference>
<dbReference type="FunFam" id="3.80.10.10:FF:000200">
    <property type="entry name" value="Outer arm dynein light chain 1 protein"/>
    <property type="match status" value="1"/>
</dbReference>
<feature type="region of interest" description="Disordered" evidence="3">
    <location>
        <begin position="84"/>
        <end position="105"/>
    </location>
</feature>
<feature type="region of interest" description="Disordered" evidence="3">
    <location>
        <begin position="157"/>
        <end position="176"/>
    </location>
</feature>
<reference evidence="4" key="1">
    <citation type="journal article" date="2013" name="J. Plant Res.">
        <title>Effect of fungi and light on seed germination of three Opuntia species from semiarid lands of central Mexico.</title>
        <authorList>
            <person name="Delgado-Sanchez P."/>
            <person name="Jimenez-Bremont J.F."/>
            <person name="Guerrero-Gonzalez Mde L."/>
            <person name="Flores J."/>
        </authorList>
    </citation>
    <scope>NUCLEOTIDE SEQUENCE</scope>
    <source>
        <tissue evidence="4">Cladode</tissue>
    </source>
</reference>
<dbReference type="SMART" id="SM00365">
    <property type="entry name" value="LRR_SD22"/>
    <property type="match status" value="4"/>
</dbReference>
<feature type="compositionally biased region" description="Low complexity" evidence="3">
    <location>
        <begin position="636"/>
        <end position="652"/>
    </location>
</feature>
<feature type="compositionally biased region" description="Basic and acidic residues" evidence="3">
    <location>
        <begin position="91"/>
        <end position="101"/>
    </location>
</feature>
<dbReference type="Gene3D" id="3.80.10.10">
    <property type="entry name" value="Ribonuclease Inhibitor"/>
    <property type="match status" value="2"/>
</dbReference>
<sequence length="675" mass="74330">MALLNCFSNFAGKKKKVKVDGKTSPGVNDNGLRTLQVKFEHPAQSSEPAGLNSTALSIPVPFDISKVACESPGDNKAVDVEVSYEAEDERDDKSSIKRDDSDCNLQMHDTDSGKLGYQLGNTDVESNCACEEVINDCSKVKSEEDANNGLVNMIESGHVSDPGMAREKHWDSPKLKRSCSSLDTREVLKKMADKLPPSKSQSYEQLQELAQKVEEDVLLGSPCSQASALSHRSADKVMLKKHSSSQILPSRSRRLWWKLFLWSHRNLQKPKTQVSHLTSLNQQGGYSSDTLEAGRVKQLQKLESPGSFSEICSDKSDHESGKNEQKWEGFRNGVSGLWPQNQWVAFSGESSPLKRVEDWVKDLDIQSTTSSIEEENGNEQVCFAPSPEATGSMAKRATHLSRHNNRIHLSEELLHANSVIQSLNSSSTVAHISGMGLKAIPLISQFSSLRSVNLSNNSIAQITPGSLPKGLHVLDLSRNKISTIEGLRELCRLRVLDLSYNRISRIGHGLANCSLLKELYLAANKISEVEGLHRLLKLTVLDLSFNKITTTKSLGQLVANYNSLLALNLLGNPIQSNLSDDQLRKAVCGLLPKLAYLNKQPVNHHKAREVSMDIVTKASSRTSSRTVHRRPVKKTSQSGGALLSSALRSNASVVQKSRNKLKGRINHQSPLKIQT</sequence>
<feature type="compositionally biased region" description="Basic and acidic residues" evidence="3">
    <location>
        <begin position="164"/>
        <end position="174"/>
    </location>
</feature>
<dbReference type="InterPro" id="IPR032675">
    <property type="entry name" value="LRR_dom_sf"/>
</dbReference>
<dbReference type="GO" id="GO:0005737">
    <property type="term" value="C:cytoplasm"/>
    <property type="evidence" value="ECO:0007669"/>
    <property type="project" value="TreeGrafter"/>
</dbReference>
<dbReference type="PROSITE" id="PS51450">
    <property type="entry name" value="LRR"/>
    <property type="match status" value="4"/>
</dbReference>
<dbReference type="Pfam" id="PF13855">
    <property type="entry name" value="LRR_8"/>
    <property type="match status" value="1"/>
</dbReference>
<feature type="compositionally biased region" description="Polar residues" evidence="3">
    <location>
        <begin position="666"/>
        <end position="675"/>
    </location>
</feature>
<accession>A0A7C9D5H1</accession>